<accession>A0A371CTN9</accession>
<dbReference type="Proteomes" id="UP000256964">
    <property type="component" value="Unassembled WGS sequence"/>
</dbReference>
<dbReference type="EMBL" id="KZ857461">
    <property type="protein sequence ID" value="RDX43639.1"/>
    <property type="molecule type" value="Genomic_DNA"/>
</dbReference>
<dbReference type="AlphaFoldDB" id="A0A371CTN9"/>
<gene>
    <name evidence="1" type="ORF">OH76DRAFT_1185405</name>
</gene>
<proteinExistence type="predicted"/>
<evidence type="ECO:0000313" key="1">
    <source>
        <dbReference type="EMBL" id="RDX43639.1"/>
    </source>
</evidence>
<keyword evidence="2" id="KW-1185">Reference proteome</keyword>
<evidence type="ECO:0000313" key="2">
    <source>
        <dbReference type="Proteomes" id="UP000256964"/>
    </source>
</evidence>
<organism evidence="1 2">
    <name type="scientific">Lentinus brumalis</name>
    <dbReference type="NCBI Taxonomy" id="2498619"/>
    <lineage>
        <taxon>Eukaryota</taxon>
        <taxon>Fungi</taxon>
        <taxon>Dikarya</taxon>
        <taxon>Basidiomycota</taxon>
        <taxon>Agaricomycotina</taxon>
        <taxon>Agaricomycetes</taxon>
        <taxon>Polyporales</taxon>
        <taxon>Polyporaceae</taxon>
        <taxon>Lentinus</taxon>
    </lineage>
</organism>
<protein>
    <submittedName>
        <fullName evidence="1">Uncharacterized protein</fullName>
    </submittedName>
</protein>
<reference evidence="1 2" key="1">
    <citation type="journal article" date="2018" name="Biotechnol. Biofuels">
        <title>Integrative visual omics of the white-rot fungus Polyporus brumalis exposes the biotechnological potential of its oxidative enzymes for delignifying raw plant biomass.</title>
        <authorList>
            <person name="Miyauchi S."/>
            <person name="Rancon A."/>
            <person name="Drula E."/>
            <person name="Hage H."/>
            <person name="Chaduli D."/>
            <person name="Favel A."/>
            <person name="Grisel S."/>
            <person name="Henrissat B."/>
            <person name="Herpoel-Gimbert I."/>
            <person name="Ruiz-Duenas F.J."/>
            <person name="Chevret D."/>
            <person name="Hainaut M."/>
            <person name="Lin J."/>
            <person name="Wang M."/>
            <person name="Pangilinan J."/>
            <person name="Lipzen A."/>
            <person name="Lesage-Meessen L."/>
            <person name="Navarro D."/>
            <person name="Riley R."/>
            <person name="Grigoriev I.V."/>
            <person name="Zhou S."/>
            <person name="Raouche S."/>
            <person name="Rosso M.N."/>
        </authorList>
    </citation>
    <scope>NUCLEOTIDE SEQUENCE [LARGE SCALE GENOMIC DNA]</scope>
    <source>
        <strain evidence="1 2">BRFM 1820</strain>
    </source>
</reference>
<sequence length="189" mass="21255">MAHTGFSDPPMCEHHLVAEGGVRTVAARYRLKLYSTAVGHKVPAAGLLLLCDAAVGAGHLGKLKLKYGRHGRILRLWVLLRSCHLRAWDACPRPELELEPHRRFWGPHPDPLRFGPAKGPTIARTSTWRVVFLFPCAIAVQRSARRMPACPKIELQTQAVHSHQEPLARRCRRPASWYIPILPLHSFVP</sequence>
<name>A0A371CTN9_9APHY</name>